<dbReference type="PANTHER" id="PTHR47592">
    <property type="entry name" value="PBF68 PROTEIN"/>
    <property type="match status" value="1"/>
</dbReference>
<sequence>MANEEIIGSSSVGATERPFKFEGNHFKRWQQKMFFFLTLKKCAYILKDLIPVVPDVPTDASASGTKEQPVNTNGQTGSAAEPDKGKATTEQLKEKALQIEKERQLWIDNDYVCKNYIINSLEDDLYDYYRTYETTSDVWEALSKKYDTEEAGAKKYAVSRYLKYQMVDERSVEVQSHELQKIGHEIITEEDDLYDYYRTYETTSDVWEALSKKYDTEEAGAKKYAVSRYLKYQMVDERSVEVQSHELQKIGHEIITEGMPLHEQFQISVIIDKLPPSWKDFKNQLRHKTKEFSIEGLITRLRIEEESRKQDMKEEEKILVVSNNNKKKFGAVLKPTGKPLKNQNRNQNRVKNGNPSRGHNAKQHQQPPPRNDAVDPFYCFNCWKTCHMSKKCKNPKRPKPSNLAHINVNMAHEPYTCMIIEINMVGGTDGWWIDTGATRHVCYDRAMCKTYTNAENKKVQMGNAHTSDVADFYENKFPFKSRNSGGTEQDNIPESSHVPVIPNADSNDDVETELRRSKCVRVVKDYGPDYAAYTLNEDPANLQEALSSMDADLWQEAINDEMDSLESNKTWHLVDLPPGCKPIGCKWILKKKLKPDGTVEKYKARLVAKGFRQRENIDFFDTFSPVTRITSIRVLISIAALYNLIVHQMDVKTAFLNGDLEEEIYMEQPEGFVIHGQETKVCKLDKSLYGLKQAPKQWHEKFDNLMVSNGFRLNESDKCIYYKCDGNICTIICLYVDDMLIFGSNLSAVNNVKSLLGNNFDMKDLGEASVILGIKITRSEKGISPDQSHYVEKILKKYGYYDYKPACTPYDPSVKLFKNTGDSVRQTEYASIIGSLRYATDCTRPDIAYVVGLLCRFTSRPSNEHRHAIERVMRYLKRTMNLGLHYQRFPAVLEGYSDADWNTLSDDSKATSGFIFSIAGGAVSWKSKKQTILAQSTMESEMIALATASEEASWLRCLLSEIPLWEKPMPAVLIHCNSTAAIAKIENRFYNGKRRQIRRKHSTVRELITTGAVRVDHVRTNDNLADPLTKGLTREKVQNTSVKMGLKPMNCL</sequence>
<keyword evidence="1" id="KW-0645">Protease</keyword>
<name>A0A2Z6MWZ1_TRISU</name>
<dbReference type="PANTHER" id="PTHR47592:SF30">
    <property type="entry name" value="CCHC-TYPE DOMAIN-CONTAINING PROTEIN"/>
    <property type="match status" value="1"/>
</dbReference>
<proteinExistence type="predicted"/>
<feature type="region of interest" description="Disordered" evidence="2">
    <location>
        <begin position="483"/>
        <end position="509"/>
    </location>
</feature>
<dbReference type="EMBL" id="DF973228">
    <property type="protein sequence ID" value="GAU21337.1"/>
    <property type="molecule type" value="Genomic_DNA"/>
</dbReference>
<evidence type="ECO:0000259" key="4">
    <source>
        <dbReference type="Pfam" id="PF22936"/>
    </source>
</evidence>
<reference evidence="6" key="1">
    <citation type="journal article" date="2017" name="Front. Plant Sci.">
        <title>Climate Clever Clovers: New Paradigm to Reduce the Environmental Footprint of Ruminants by Breeding Low Methanogenic Forages Utilizing Haplotype Variation.</title>
        <authorList>
            <person name="Kaur P."/>
            <person name="Appels R."/>
            <person name="Bayer P.E."/>
            <person name="Keeble-Gagnere G."/>
            <person name="Wang J."/>
            <person name="Hirakawa H."/>
            <person name="Shirasawa K."/>
            <person name="Vercoe P."/>
            <person name="Stefanova K."/>
            <person name="Durmic Z."/>
            <person name="Nichols P."/>
            <person name="Revell C."/>
            <person name="Isobe S.N."/>
            <person name="Edwards D."/>
            <person name="Erskine W."/>
        </authorList>
    </citation>
    <scope>NUCLEOTIDE SEQUENCE [LARGE SCALE GENOMIC DNA]</scope>
    <source>
        <strain evidence="6">cv. Daliak</strain>
    </source>
</reference>
<dbReference type="InterPro" id="IPR013103">
    <property type="entry name" value="RVT_2"/>
</dbReference>
<feature type="region of interest" description="Disordered" evidence="2">
    <location>
        <begin position="330"/>
        <end position="372"/>
    </location>
</feature>
<dbReference type="Pfam" id="PF22936">
    <property type="entry name" value="Pol_BBD"/>
    <property type="match status" value="1"/>
</dbReference>
<dbReference type="SUPFAM" id="SSF56672">
    <property type="entry name" value="DNA/RNA polymerases"/>
    <property type="match status" value="1"/>
</dbReference>
<dbReference type="AlphaFoldDB" id="A0A2Z6MWZ1"/>
<evidence type="ECO:0000259" key="3">
    <source>
        <dbReference type="Pfam" id="PF07727"/>
    </source>
</evidence>
<dbReference type="CDD" id="cd09272">
    <property type="entry name" value="RNase_HI_RT_Ty1"/>
    <property type="match status" value="1"/>
</dbReference>
<dbReference type="Pfam" id="PF07727">
    <property type="entry name" value="RVT_2"/>
    <property type="match status" value="1"/>
</dbReference>
<organism evidence="5 6">
    <name type="scientific">Trifolium subterraneum</name>
    <name type="common">Subterranean clover</name>
    <dbReference type="NCBI Taxonomy" id="3900"/>
    <lineage>
        <taxon>Eukaryota</taxon>
        <taxon>Viridiplantae</taxon>
        <taxon>Streptophyta</taxon>
        <taxon>Embryophyta</taxon>
        <taxon>Tracheophyta</taxon>
        <taxon>Spermatophyta</taxon>
        <taxon>Magnoliopsida</taxon>
        <taxon>eudicotyledons</taxon>
        <taxon>Gunneridae</taxon>
        <taxon>Pentapetalae</taxon>
        <taxon>rosids</taxon>
        <taxon>fabids</taxon>
        <taxon>Fabales</taxon>
        <taxon>Fabaceae</taxon>
        <taxon>Papilionoideae</taxon>
        <taxon>50 kb inversion clade</taxon>
        <taxon>NPAAA clade</taxon>
        <taxon>Hologalegina</taxon>
        <taxon>IRL clade</taxon>
        <taxon>Trifolieae</taxon>
        <taxon>Trifolium</taxon>
    </lineage>
</organism>
<dbReference type="InterPro" id="IPR054722">
    <property type="entry name" value="PolX-like_BBD"/>
</dbReference>
<feature type="domain" description="Retrovirus-related Pol polyprotein from transposon TNT 1-94-like beta-barrel" evidence="4">
    <location>
        <begin position="431"/>
        <end position="471"/>
    </location>
</feature>
<keyword evidence="1" id="KW-0064">Aspartyl protease</keyword>
<accession>A0A2Z6MWZ1</accession>
<feature type="domain" description="Reverse transcriptase Ty1/copia-type" evidence="3">
    <location>
        <begin position="568"/>
        <end position="810"/>
    </location>
</feature>
<evidence type="ECO:0000256" key="1">
    <source>
        <dbReference type="ARBA" id="ARBA00022750"/>
    </source>
</evidence>
<evidence type="ECO:0000313" key="5">
    <source>
        <dbReference type="EMBL" id="GAU21337.1"/>
    </source>
</evidence>
<dbReference type="InterPro" id="IPR043502">
    <property type="entry name" value="DNA/RNA_pol_sf"/>
</dbReference>
<keyword evidence="1" id="KW-0378">Hydrolase</keyword>
<evidence type="ECO:0000313" key="6">
    <source>
        <dbReference type="Proteomes" id="UP000242715"/>
    </source>
</evidence>
<feature type="region of interest" description="Disordered" evidence="2">
    <location>
        <begin position="58"/>
        <end position="88"/>
    </location>
</feature>
<feature type="compositionally biased region" description="Polar residues" evidence="2">
    <location>
        <begin position="483"/>
        <end position="494"/>
    </location>
</feature>
<dbReference type="Pfam" id="PF14223">
    <property type="entry name" value="Retrotran_gag_2"/>
    <property type="match status" value="2"/>
</dbReference>
<dbReference type="GO" id="GO:0004190">
    <property type="term" value="F:aspartic-type endopeptidase activity"/>
    <property type="evidence" value="ECO:0007669"/>
    <property type="project" value="UniProtKB-KW"/>
</dbReference>
<protein>
    <submittedName>
        <fullName evidence="5">Uncharacterized protein</fullName>
    </submittedName>
</protein>
<dbReference type="OrthoDB" id="411615at2759"/>
<evidence type="ECO:0000256" key="2">
    <source>
        <dbReference type="SAM" id="MobiDB-lite"/>
    </source>
</evidence>
<feature type="compositionally biased region" description="Low complexity" evidence="2">
    <location>
        <begin position="341"/>
        <end position="354"/>
    </location>
</feature>
<feature type="compositionally biased region" description="Polar residues" evidence="2">
    <location>
        <begin position="60"/>
        <end position="78"/>
    </location>
</feature>
<gene>
    <name evidence="5" type="ORF">TSUD_189240</name>
</gene>
<dbReference type="Proteomes" id="UP000242715">
    <property type="component" value="Unassembled WGS sequence"/>
</dbReference>
<keyword evidence="6" id="KW-1185">Reference proteome</keyword>